<evidence type="ECO:0000313" key="4">
    <source>
        <dbReference type="Proteomes" id="UP000383932"/>
    </source>
</evidence>
<dbReference type="EMBL" id="SSOP01000319">
    <property type="protein sequence ID" value="KAB5589085.1"/>
    <property type="molecule type" value="Genomic_DNA"/>
</dbReference>
<sequence>MKGFSTAAALIVALLVNFGSASARAGHERRITHSGRLTWFNLPQGNDACGQPIPTGLPAVHIGKDLWRDGLNCGQWMSITVGGKTTTGVVTGHCDTCTVDQIDVAPGLFSEFDNTDVGVLECTWNFLNKAYVPDLPECEY</sequence>
<protein>
    <submittedName>
        <fullName evidence="3">Putative effector protein</fullName>
    </submittedName>
</protein>
<dbReference type="InterPro" id="IPR036908">
    <property type="entry name" value="RlpA-like_sf"/>
</dbReference>
<reference evidence="3 4" key="1">
    <citation type="journal article" date="2019" name="Fungal Biol. Biotechnol.">
        <title>Draft genome sequence of fastidious pathogen Ceratobasidium theobromae, which causes vascular-streak dieback in Theobroma cacao.</title>
        <authorList>
            <person name="Ali S.S."/>
            <person name="Asman A."/>
            <person name="Shao J."/>
            <person name="Firmansyah A.P."/>
            <person name="Susilo A.W."/>
            <person name="Rosmana A."/>
            <person name="McMahon P."/>
            <person name="Junaid M."/>
            <person name="Guest D."/>
            <person name="Kheng T.Y."/>
            <person name="Meinhardt L.W."/>
            <person name="Bailey B.A."/>
        </authorList>
    </citation>
    <scope>NUCLEOTIDE SEQUENCE [LARGE SCALE GENOMIC DNA]</scope>
    <source>
        <strain evidence="3 4">CT2</strain>
    </source>
</reference>
<feature type="signal peptide" evidence="2">
    <location>
        <begin position="1"/>
        <end position="23"/>
    </location>
</feature>
<organism evidence="3 4">
    <name type="scientific">Ceratobasidium theobromae</name>
    <dbReference type="NCBI Taxonomy" id="1582974"/>
    <lineage>
        <taxon>Eukaryota</taxon>
        <taxon>Fungi</taxon>
        <taxon>Dikarya</taxon>
        <taxon>Basidiomycota</taxon>
        <taxon>Agaricomycotina</taxon>
        <taxon>Agaricomycetes</taxon>
        <taxon>Cantharellales</taxon>
        <taxon>Ceratobasidiaceae</taxon>
        <taxon>Ceratobasidium</taxon>
    </lineage>
</organism>
<proteinExistence type="predicted"/>
<accession>A0A5N5QBG6</accession>
<gene>
    <name evidence="3" type="ORF">CTheo_7466</name>
</gene>
<evidence type="ECO:0000313" key="3">
    <source>
        <dbReference type="EMBL" id="KAB5589085.1"/>
    </source>
</evidence>
<dbReference type="PANTHER" id="PTHR31836:SF28">
    <property type="entry name" value="SRCR DOMAIN-CONTAINING PROTEIN-RELATED"/>
    <property type="match status" value="1"/>
</dbReference>
<comment type="caution">
    <text evidence="3">The sequence shown here is derived from an EMBL/GenBank/DDBJ whole genome shotgun (WGS) entry which is preliminary data.</text>
</comment>
<dbReference type="PANTHER" id="PTHR31836">
    <property type="match status" value="1"/>
</dbReference>
<dbReference type="SUPFAM" id="SSF50685">
    <property type="entry name" value="Barwin-like endoglucanases"/>
    <property type="match status" value="1"/>
</dbReference>
<dbReference type="AlphaFoldDB" id="A0A5N5QBG6"/>
<evidence type="ECO:0000256" key="1">
    <source>
        <dbReference type="ARBA" id="ARBA00022729"/>
    </source>
</evidence>
<dbReference type="CDD" id="cd22191">
    <property type="entry name" value="DPBB_RlpA_EXP_N-like"/>
    <property type="match status" value="1"/>
</dbReference>
<feature type="chain" id="PRO_5024321167" evidence="2">
    <location>
        <begin position="24"/>
        <end position="140"/>
    </location>
</feature>
<dbReference type="OrthoDB" id="406505at2759"/>
<dbReference type="Gene3D" id="2.40.40.10">
    <property type="entry name" value="RlpA-like domain"/>
    <property type="match status" value="1"/>
</dbReference>
<name>A0A5N5QBG6_9AGAM</name>
<keyword evidence="1 2" id="KW-0732">Signal</keyword>
<keyword evidence="4" id="KW-1185">Reference proteome</keyword>
<dbReference type="Proteomes" id="UP000383932">
    <property type="component" value="Unassembled WGS sequence"/>
</dbReference>
<evidence type="ECO:0000256" key="2">
    <source>
        <dbReference type="SAM" id="SignalP"/>
    </source>
</evidence>
<dbReference type="InterPro" id="IPR051477">
    <property type="entry name" value="Expansin_CellWall"/>
</dbReference>